<dbReference type="RefSeq" id="WP_160903181.1">
    <property type="nucleotide sequence ID" value="NZ_CP102850.1"/>
</dbReference>
<reference evidence="1 2" key="1">
    <citation type="submission" date="2019-11" db="EMBL/GenBank/DDBJ databases">
        <title>Gordonia sp. nov., a novel actinobacterium isolated from mangrove soil in Hainan.</title>
        <authorList>
            <person name="Huang X."/>
            <person name="Xie Y."/>
            <person name="Chu X."/>
            <person name="Xiao K."/>
        </authorList>
    </citation>
    <scope>NUCLEOTIDE SEQUENCE [LARGE SCALE GENOMIC DNA]</scope>
    <source>
        <strain evidence="1 2">HNM0687</strain>
    </source>
</reference>
<keyword evidence="2" id="KW-1185">Reference proteome</keyword>
<proteinExistence type="predicted"/>
<dbReference type="AlphaFoldDB" id="A0A6L7GSX7"/>
<evidence type="ECO:0008006" key="3">
    <source>
        <dbReference type="Google" id="ProtNLM"/>
    </source>
</evidence>
<dbReference type="Proteomes" id="UP000475545">
    <property type="component" value="Unassembled WGS sequence"/>
</dbReference>
<evidence type="ECO:0000313" key="1">
    <source>
        <dbReference type="EMBL" id="MXP23026.1"/>
    </source>
</evidence>
<comment type="caution">
    <text evidence="1">The sequence shown here is derived from an EMBL/GenBank/DDBJ whole genome shotgun (WGS) entry which is preliminary data.</text>
</comment>
<protein>
    <recommendedName>
        <fullName evidence="3">ESX-1 secretion-associated protein</fullName>
    </recommendedName>
</protein>
<dbReference type="EMBL" id="WMBR01000004">
    <property type="protein sequence ID" value="MXP23026.1"/>
    <property type="molecule type" value="Genomic_DNA"/>
</dbReference>
<evidence type="ECO:0000313" key="2">
    <source>
        <dbReference type="Proteomes" id="UP000475545"/>
    </source>
</evidence>
<gene>
    <name evidence="1" type="ORF">GIY30_16940</name>
</gene>
<accession>A0A6L7GSX7</accession>
<organism evidence="1 2">
    <name type="scientific">Gordonia mangrovi</name>
    <dbReference type="NCBI Taxonomy" id="2665643"/>
    <lineage>
        <taxon>Bacteria</taxon>
        <taxon>Bacillati</taxon>
        <taxon>Actinomycetota</taxon>
        <taxon>Actinomycetes</taxon>
        <taxon>Mycobacteriales</taxon>
        <taxon>Gordoniaceae</taxon>
        <taxon>Gordonia</taxon>
    </lineage>
</organism>
<name>A0A6L7GSX7_9ACTN</name>
<sequence>MFDAQTSVDVDEISGVIAFYRSAADVVGGTASDLRGHDLGAWAVGEDYHDLGERYREMGRIISGRLDEQARAADRLAGALHQAMTALVLADQEIADGATGDRFAGRGDR</sequence>